<proteinExistence type="predicted"/>
<gene>
    <name evidence="2" type="ORF">QNH39_21560</name>
</gene>
<reference evidence="2" key="1">
    <citation type="submission" date="2023-05" db="EMBL/GenBank/DDBJ databases">
        <title>Comparative genomics of Bacillaceae isolates and their secondary metabolite potential.</title>
        <authorList>
            <person name="Song L."/>
            <person name="Nielsen L.J."/>
            <person name="Mohite O."/>
            <person name="Xu X."/>
            <person name="Weber T."/>
            <person name="Kovacs A.T."/>
        </authorList>
    </citation>
    <scope>NUCLEOTIDE SEQUENCE</scope>
    <source>
        <strain evidence="2">XLM17</strain>
    </source>
</reference>
<keyword evidence="3" id="KW-1185">Reference proteome</keyword>
<dbReference type="Proteomes" id="UP001178288">
    <property type="component" value="Chromosome"/>
</dbReference>
<accession>A0AA95SFH3</accession>
<organism evidence="2 3">
    <name type="scientific">Neobacillus novalis</name>
    <dbReference type="NCBI Taxonomy" id="220687"/>
    <lineage>
        <taxon>Bacteria</taxon>
        <taxon>Bacillati</taxon>
        <taxon>Bacillota</taxon>
        <taxon>Bacilli</taxon>
        <taxon>Bacillales</taxon>
        <taxon>Bacillaceae</taxon>
        <taxon>Neobacillus</taxon>
    </lineage>
</organism>
<dbReference type="RefSeq" id="WP_066091278.1">
    <property type="nucleotide sequence ID" value="NZ_CP126114.1"/>
</dbReference>
<name>A0AA95SFH3_9BACI</name>
<dbReference type="AlphaFoldDB" id="A0AA95SFH3"/>
<evidence type="ECO:0000313" key="3">
    <source>
        <dbReference type="Proteomes" id="UP001178288"/>
    </source>
</evidence>
<dbReference type="SUPFAM" id="SSF53795">
    <property type="entry name" value="PEP carboxykinase-like"/>
    <property type="match status" value="1"/>
</dbReference>
<sequence>MKEIKTKIGDHYIHIGCGPKNLMKVIERNLQSFIYADNQHPDLVIKIEDGYGVGFKDYEVEIIKDQNQISFQRADYLIKVDSEYKTAKISVNDELALKHALMNLFSSFIVYHNWGLLIHSSCAIEQEKAHLFAGQSGAGKSTAARLSYPRKLLSDEATLLKITGEEVTIFNSPFRSELEADYFKGNVSLASIQILYQALQNKRAKLEKSNALLNLMDKVFFWPHSQEETKRILRLMTLLVKKVPVYELHFQKNNSFWELIS</sequence>
<dbReference type="KEGG" id="nnv:QNH39_21560"/>
<evidence type="ECO:0000256" key="1">
    <source>
        <dbReference type="SAM" id="Coils"/>
    </source>
</evidence>
<keyword evidence="1" id="KW-0175">Coiled coil</keyword>
<feature type="coiled-coil region" evidence="1">
    <location>
        <begin position="189"/>
        <end position="216"/>
    </location>
</feature>
<protein>
    <submittedName>
        <fullName evidence="2">Uncharacterized protein</fullName>
    </submittedName>
</protein>
<evidence type="ECO:0000313" key="2">
    <source>
        <dbReference type="EMBL" id="WHY85181.1"/>
    </source>
</evidence>
<dbReference type="EMBL" id="CP126114">
    <property type="protein sequence ID" value="WHY85181.1"/>
    <property type="molecule type" value="Genomic_DNA"/>
</dbReference>